<dbReference type="RefSeq" id="WP_003039297.1">
    <property type="nucleotide sequence ID" value="NZ_VJEZ01000001.1"/>
</dbReference>
<accession>A0A6I4RY39</accession>
<evidence type="ECO:0000256" key="1">
    <source>
        <dbReference type="ARBA" id="ARBA00005187"/>
    </source>
</evidence>
<dbReference type="InterPro" id="IPR001962">
    <property type="entry name" value="Asn_synthase"/>
</dbReference>
<dbReference type="Pfam" id="PF13537">
    <property type="entry name" value="GATase_7"/>
    <property type="match status" value="1"/>
</dbReference>
<evidence type="ECO:0000256" key="2">
    <source>
        <dbReference type="ARBA" id="ARBA00012737"/>
    </source>
</evidence>
<gene>
    <name evidence="6" type="ORF">FNC33_00675</name>
</gene>
<evidence type="ECO:0000259" key="4">
    <source>
        <dbReference type="Pfam" id="PF00733"/>
    </source>
</evidence>
<dbReference type="InterPro" id="IPR051786">
    <property type="entry name" value="ASN_synthetase/amidase"/>
</dbReference>
<dbReference type="PANTHER" id="PTHR43284:SF1">
    <property type="entry name" value="ASPARAGINE SYNTHETASE"/>
    <property type="match status" value="1"/>
</dbReference>
<evidence type="ECO:0000259" key="5">
    <source>
        <dbReference type="Pfam" id="PF13537"/>
    </source>
</evidence>
<dbReference type="AlphaFoldDB" id="A0A6I4RY39"/>
<dbReference type="Gene3D" id="3.60.20.10">
    <property type="entry name" value="Glutamine Phosphoribosylpyrophosphate, subunit 1, domain 1"/>
    <property type="match status" value="1"/>
</dbReference>
<evidence type="ECO:0000256" key="3">
    <source>
        <dbReference type="ARBA" id="ARBA00048741"/>
    </source>
</evidence>
<dbReference type="Pfam" id="PF00733">
    <property type="entry name" value="Asn_synthase"/>
    <property type="match status" value="1"/>
</dbReference>
<dbReference type="SUPFAM" id="SSF56235">
    <property type="entry name" value="N-terminal nucleophile aminohydrolases (Ntn hydrolases)"/>
    <property type="match status" value="1"/>
</dbReference>
<reference evidence="6 7" key="1">
    <citation type="submission" date="2019-06" db="EMBL/GenBank/DDBJ databases">
        <title>Phylogeography and genetic diversity of Francisella tularensis subsp. holarctica in France (1947-2018).</title>
        <authorList>
            <person name="Kevin M."/>
            <person name="Madani N."/>
            <person name="Maurin M."/>
        </authorList>
    </citation>
    <scope>NUCLEOTIDE SEQUENCE [LARGE SCALE GENOMIC DNA]</scope>
    <source>
        <strain evidence="6 7">ATCC 15482</strain>
    </source>
</reference>
<dbReference type="PANTHER" id="PTHR43284">
    <property type="entry name" value="ASPARAGINE SYNTHETASE (GLUTAMINE-HYDROLYZING)"/>
    <property type="match status" value="1"/>
</dbReference>
<dbReference type="GO" id="GO:0004066">
    <property type="term" value="F:asparagine synthase (glutamine-hydrolyzing) activity"/>
    <property type="evidence" value="ECO:0007669"/>
    <property type="project" value="UniProtKB-EC"/>
</dbReference>
<comment type="catalytic activity">
    <reaction evidence="3">
        <text>L-aspartate + L-glutamine + ATP + H2O = L-asparagine + L-glutamate + AMP + diphosphate + H(+)</text>
        <dbReference type="Rhea" id="RHEA:12228"/>
        <dbReference type="ChEBI" id="CHEBI:15377"/>
        <dbReference type="ChEBI" id="CHEBI:15378"/>
        <dbReference type="ChEBI" id="CHEBI:29985"/>
        <dbReference type="ChEBI" id="CHEBI:29991"/>
        <dbReference type="ChEBI" id="CHEBI:30616"/>
        <dbReference type="ChEBI" id="CHEBI:33019"/>
        <dbReference type="ChEBI" id="CHEBI:58048"/>
        <dbReference type="ChEBI" id="CHEBI:58359"/>
        <dbReference type="ChEBI" id="CHEBI:456215"/>
        <dbReference type="EC" id="6.3.5.4"/>
    </reaction>
</comment>
<dbReference type="InterPro" id="IPR014729">
    <property type="entry name" value="Rossmann-like_a/b/a_fold"/>
</dbReference>
<feature type="domain" description="Asparagine synthetase" evidence="4">
    <location>
        <begin position="236"/>
        <end position="547"/>
    </location>
</feature>
<dbReference type="Proteomes" id="UP000469081">
    <property type="component" value="Unassembled WGS sequence"/>
</dbReference>
<evidence type="ECO:0000313" key="6">
    <source>
        <dbReference type="EMBL" id="MWZ39070.1"/>
    </source>
</evidence>
<dbReference type="Gene3D" id="3.40.50.620">
    <property type="entry name" value="HUPs"/>
    <property type="match status" value="2"/>
</dbReference>
<protein>
    <recommendedName>
        <fullName evidence="2">asparagine synthase (glutamine-hydrolyzing)</fullName>
        <ecNumber evidence="2">6.3.5.4</ecNumber>
    </recommendedName>
</protein>
<comment type="pathway">
    <text evidence="1">Amino-acid biosynthesis; L-asparagine biosynthesis; L-asparagine from L-aspartate (L-Gln route): step 1/1.</text>
</comment>
<dbReference type="SUPFAM" id="SSF52402">
    <property type="entry name" value="Adenine nucleotide alpha hydrolases-like"/>
    <property type="match status" value="1"/>
</dbReference>
<dbReference type="GO" id="GO:0006529">
    <property type="term" value="P:asparagine biosynthetic process"/>
    <property type="evidence" value="ECO:0007669"/>
    <property type="project" value="InterPro"/>
</dbReference>
<dbReference type="EC" id="6.3.5.4" evidence="2"/>
<evidence type="ECO:0000313" key="7">
    <source>
        <dbReference type="Proteomes" id="UP000469081"/>
    </source>
</evidence>
<proteinExistence type="predicted"/>
<organism evidence="6 7">
    <name type="scientific">Francisella tularensis</name>
    <dbReference type="NCBI Taxonomy" id="263"/>
    <lineage>
        <taxon>Bacteria</taxon>
        <taxon>Pseudomonadati</taxon>
        <taxon>Pseudomonadota</taxon>
        <taxon>Gammaproteobacteria</taxon>
        <taxon>Thiotrichales</taxon>
        <taxon>Francisellaceae</taxon>
        <taxon>Francisella</taxon>
    </lineage>
</organism>
<dbReference type="InterPro" id="IPR029055">
    <property type="entry name" value="Ntn_hydrolases_N"/>
</dbReference>
<sequence length="617" mass="71835">MFHGIFFRKDSNLDKIPQQIVDGTNPKLNIDPQRKIIKTIYDKNYWFAQALEKDSNKSIYIQKNIIIVGWIKLYNRDEIFSELQLEYTEKISDEELIVSLYNKYKSSVTKYLHGDYSFVIFDSLNNQAVCVRDHMGTRPFYYYLDENIFVFSSSQVLFNLLDIIDISASQEWICRLIAGGTNMNFKKTAYNEIFKIPPAHFLEISNHHSQIQKYFEFSTEKIILNNDSQYFEEYENKVKQAIIERFINSKHPIGSEISGGIDSSTVTAYIANYFDQPISNLYTYGFTKLEQEPEYALLVNQVYGLPNAFICSGNSYDENNCKNPLDILGAPVEHGNATFHEIFYKNASQNGVRSLFSGFGGDEFVTSIHGDLVAFELLAKKDYIGICKHFGGNIITKPLRILRFLVKNNIKHGKKSFNMLNAFKQRWPYFCVKDELVEKYRLKDRYFEVANFDNGYTNLDKFTLEKRWVGFVPTRTDNCSLMAAAYGIDYFWPLLDVRLIQSFLSMPNTLKFHNGYGRYLHRKAVEKIVPKKIIWKKSKYMGEPFTSKINIKSKLELDTDLHPQLLILLDIDKLKTQIADYNNSIEIDKSVSMVINRNIADINAINQWLKHFDLKIK</sequence>
<dbReference type="InterPro" id="IPR017932">
    <property type="entry name" value="GATase_2_dom"/>
</dbReference>
<dbReference type="EMBL" id="VJEZ01000001">
    <property type="protein sequence ID" value="MWZ39070.1"/>
    <property type="molecule type" value="Genomic_DNA"/>
</dbReference>
<feature type="domain" description="Glutamine amidotransferase type-2" evidence="5">
    <location>
        <begin position="62"/>
        <end position="155"/>
    </location>
</feature>
<comment type="caution">
    <text evidence="6">The sequence shown here is derived from an EMBL/GenBank/DDBJ whole genome shotgun (WGS) entry which is preliminary data.</text>
</comment>
<name>A0A6I4RY39_FRATU</name>